<feature type="region of interest" description="Disordered" evidence="1">
    <location>
        <begin position="51"/>
        <end position="149"/>
    </location>
</feature>
<evidence type="ECO:0000313" key="3">
    <source>
        <dbReference type="Proteomes" id="UP001221757"/>
    </source>
</evidence>
<dbReference type="EMBL" id="JARKIE010000527">
    <property type="protein sequence ID" value="KAJ7629884.1"/>
    <property type="molecule type" value="Genomic_DNA"/>
</dbReference>
<accession>A0AAD7BT46</accession>
<dbReference type="AlphaFoldDB" id="A0AAD7BT46"/>
<name>A0AAD7BT46_MYCRO</name>
<gene>
    <name evidence="2" type="ORF">B0H17DRAFT_542807</name>
</gene>
<reference evidence="2" key="1">
    <citation type="submission" date="2023-03" db="EMBL/GenBank/DDBJ databases">
        <title>Massive genome expansion in bonnet fungi (Mycena s.s.) driven by repeated elements and novel gene families across ecological guilds.</title>
        <authorList>
            <consortium name="Lawrence Berkeley National Laboratory"/>
            <person name="Harder C.B."/>
            <person name="Miyauchi S."/>
            <person name="Viragh M."/>
            <person name="Kuo A."/>
            <person name="Thoen E."/>
            <person name="Andreopoulos B."/>
            <person name="Lu D."/>
            <person name="Skrede I."/>
            <person name="Drula E."/>
            <person name="Henrissat B."/>
            <person name="Morin E."/>
            <person name="Kohler A."/>
            <person name="Barry K."/>
            <person name="LaButti K."/>
            <person name="Morin E."/>
            <person name="Salamov A."/>
            <person name="Lipzen A."/>
            <person name="Mereny Z."/>
            <person name="Hegedus B."/>
            <person name="Baldrian P."/>
            <person name="Stursova M."/>
            <person name="Weitz H."/>
            <person name="Taylor A."/>
            <person name="Grigoriev I.V."/>
            <person name="Nagy L.G."/>
            <person name="Martin F."/>
            <person name="Kauserud H."/>
        </authorList>
    </citation>
    <scope>NUCLEOTIDE SEQUENCE</scope>
    <source>
        <strain evidence="2">CBHHK067</strain>
    </source>
</reference>
<evidence type="ECO:0000256" key="1">
    <source>
        <dbReference type="SAM" id="MobiDB-lite"/>
    </source>
</evidence>
<proteinExistence type="predicted"/>
<keyword evidence="3" id="KW-1185">Reference proteome</keyword>
<feature type="region of interest" description="Disordered" evidence="1">
    <location>
        <begin position="223"/>
        <end position="282"/>
    </location>
</feature>
<feature type="compositionally biased region" description="Polar residues" evidence="1">
    <location>
        <begin position="245"/>
        <end position="281"/>
    </location>
</feature>
<evidence type="ECO:0000313" key="2">
    <source>
        <dbReference type="EMBL" id="KAJ7629884.1"/>
    </source>
</evidence>
<organism evidence="2 3">
    <name type="scientific">Mycena rosella</name>
    <name type="common">Pink bonnet</name>
    <name type="synonym">Agaricus rosellus</name>
    <dbReference type="NCBI Taxonomy" id="1033263"/>
    <lineage>
        <taxon>Eukaryota</taxon>
        <taxon>Fungi</taxon>
        <taxon>Dikarya</taxon>
        <taxon>Basidiomycota</taxon>
        <taxon>Agaricomycotina</taxon>
        <taxon>Agaricomycetes</taxon>
        <taxon>Agaricomycetidae</taxon>
        <taxon>Agaricales</taxon>
        <taxon>Marasmiineae</taxon>
        <taxon>Mycenaceae</taxon>
        <taxon>Mycena</taxon>
    </lineage>
</organism>
<comment type="caution">
    <text evidence="2">The sequence shown here is derived from an EMBL/GenBank/DDBJ whole genome shotgun (WGS) entry which is preliminary data.</text>
</comment>
<protein>
    <submittedName>
        <fullName evidence="2">Uncharacterized protein</fullName>
    </submittedName>
</protein>
<sequence length="321" mass="34143">MSPETPHVYSSSFIRKSLAAVSKIGHSTSTHAPAEVSIRKAQSHRIFNLHLSRLKTSSPPRPSSKATDHARKPSTTLRGKVVNVDESLDDDGSISHEENSDVFRAPLEQSDDDSSDLGLNDSLETDNSATDLPPPPHGNAASALPLNIASPLPPSGPNAVFPLPPPGLNLSRPPRYPIIIPTQKHIIPGPGVVPPKHWAPGGGCNVRIEPEPAMHFLPRPGTIPPPFWAPGGRATRLEEPAGDSSPESSLVQDDTDGTISNSISSASLDDQRTSNSSPNNTDHIHAQLEHIFNMDDTDLSEAVLPGVSQSVWATCPTVRAS</sequence>
<dbReference type="Proteomes" id="UP001221757">
    <property type="component" value="Unassembled WGS sequence"/>
</dbReference>